<dbReference type="HAMAP" id="MF_00796">
    <property type="entry name" value="NTPase_1"/>
    <property type="match status" value="1"/>
</dbReference>
<accession>A0AB39ZFR1</accession>
<dbReference type="RefSeq" id="XP_016933284.2">
    <property type="nucleotide sequence ID" value="XM_017077795.4"/>
</dbReference>
<dbReference type="GO" id="GO:0005524">
    <property type="term" value="F:ATP binding"/>
    <property type="evidence" value="ECO:0007669"/>
    <property type="project" value="UniProtKB-KW"/>
</dbReference>
<dbReference type="CDD" id="cd19482">
    <property type="entry name" value="RecA-like_Thep1"/>
    <property type="match status" value="1"/>
</dbReference>
<dbReference type="GO" id="GO:0017111">
    <property type="term" value="F:ribonucleoside triphosphate phosphatase activity"/>
    <property type="evidence" value="ECO:0007669"/>
    <property type="project" value="InterPro"/>
</dbReference>
<evidence type="ECO:0000256" key="2">
    <source>
        <dbReference type="ARBA" id="ARBA00022801"/>
    </source>
</evidence>
<protein>
    <submittedName>
        <fullName evidence="5">Cancer-related nucleoside-triphosphatase homolog</fullName>
    </submittedName>
</protein>
<reference evidence="5" key="1">
    <citation type="submission" date="2025-08" db="UniProtKB">
        <authorList>
            <consortium name="RefSeq"/>
        </authorList>
    </citation>
    <scope>IDENTIFICATION</scope>
</reference>
<evidence type="ECO:0000256" key="1">
    <source>
        <dbReference type="ARBA" id="ARBA00022741"/>
    </source>
</evidence>
<evidence type="ECO:0000313" key="5">
    <source>
        <dbReference type="RefSeq" id="XP_016933284.2"/>
    </source>
</evidence>
<dbReference type="SUPFAM" id="SSF52540">
    <property type="entry name" value="P-loop containing nucleoside triphosphate hydrolases"/>
    <property type="match status" value="1"/>
</dbReference>
<keyword evidence="4" id="KW-1185">Reference proteome</keyword>
<gene>
    <name evidence="5" type="primary">LOC108012431</name>
</gene>
<dbReference type="PANTHER" id="PTHR43146">
    <property type="entry name" value="CANCER-RELATED NUCLEOSIDE-TRIPHOSPHATASE"/>
    <property type="match status" value="1"/>
</dbReference>
<dbReference type="PANTHER" id="PTHR43146:SF1">
    <property type="entry name" value="CANCER-RELATED NUCLEOSIDE-TRIPHOSPHATASE"/>
    <property type="match status" value="1"/>
</dbReference>
<dbReference type="AlphaFoldDB" id="A0AB39ZFR1"/>
<proteinExistence type="inferred from homology"/>
<keyword evidence="3" id="KW-0067">ATP-binding</keyword>
<organism evidence="4 5">
    <name type="scientific">Drosophila suzukii</name>
    <name type="common">Spotted-wing drosophila fruit fly</name>
    <dbReference type="NCBI Taxonomy" id="28584"/>
    <lineage>
        <taxon>Eukaryota</taxon>
        <taxon>Metazoa</taxon>
        <taxon>Ecdysozoa</taxon>
        <taxon>Arthropoda</taxon>
        <taxon>Hexapoda</taxon>
        <taxon>Insecta</taxon>
        <taxon>Pterygota</taxon>
        <taxon>Neoptera</taxon>
        <taxon>Endopterygota</taxon>
        <taxon>Diptera</taxon>
        <taxon>Brachycera</taxon>
        <taxon>Muscomorpha</taxon>
        <taxon>Ephydroidea</taxon>
        <taxon>Drosophilidae</taxon>
        <taxon>Drosophila</taxon>
        <taxon>Sophophora</taxon>
    </lineage>
</organism>
<dbReference type="InterPro" id="IPR027417">
    <property type="entry name" value="P-loop_NTPase"/>
</dbReference>
<sequence>MESSILTTIIVTGPPGVGKTTLIRKISSNLRDKGHLLQGFYTEEVRGEGISQRIGFDVVTLAGKRGILARENPEDKLRRPKVGKYSVFVQNFEDLALPLLDFKNSQPEPHLLVIDEVGKMELFSKRFESAMVDLLKKKRPLLVTIPEKSSLTLVEQLRKIPSSILYQVTKSNRNTLAGEITDLITKSLVVTK</sequence>
<evidence type="ECO:0000313" key="4">
    <source>
        <dbReference type="Proteomes" id="UP001652628"/>
    </source>
</evidence>
<dbReference type="Proteomes" id="UP001652628">
    <property type="component" value="Chromosome 3"/>
</dbReference>
<name>A0AB39ZFR1_DROSZ</name>
<dbReference type="NCBIfam" id="NF010248">
    <property type="entry name" value="PRK13695.1"/>
    <property type="match status" value="1"/>
</dbReference>
<dbReference type="Gene3D" id="3.40.50.300">
    <property type="entry name" value="P-loop containing nucleotide triphosphate hydrolases"/>
    <property type="match status" value="1"/>
</dbReference>
<evidence type="ECO:0000256" key="3">
    <source>
        <dbReference type="ARBA" id="ARBA00022840"/>
    </source>
</evidence>
<dbReference type="GeneID" id="108012431"/>
<keyword evidence="2" id="KW-0378">Hydrolase</keyword>
<dbReference type="InterPro" id="IPR004948">
    <property type="entry name" value="Nuc-triphosphatase_THEP1"/>
</dbReference>
<keyword evidence="1" id="KW-0547">Nucleotide-binding</keyword>
<dbReference type="Pfam" id="PF03266">
    <property type="entry name" value="NTPase_1"/>
    <property type="match status" value="1"/>
</dbReference>